<dbReference type="Pfam" id="PF16586">
    <property type="entry name" value="DUF5060"/>
    <property type="match status" value="1"/>
</dbReference>
<dbReference type="Gene3D" id="2.60.40.10">
    <property type="entry name" value="Immunoglobulins"/>
    <property type="match status" value="1"/>
</dbReference>
<gene>
    <name evidence="4" type="ORF">SAMN04488111_0145</name>
</gene>
<dbReference type="RefSeq" id="WP_089376522.1">
    <property type="nucleotide sequence ID" value="NZ_FZNX01000001.1"/>
</dbReference>
<sequence length="539" mass="63365">MKLNFKNSAIIIVLVFLNSFKIFAQEKVEQWNRFEIKLQHHNKGNSFNDVQLSAKFFNSDTTFFVSGFYDGNDIFKIRFMPQEIGKWNYIILSNIDSFNNKKGSFECIKATGKNHGIIKVSDTYYFKHADGKNYYPFGTTAYAWQHMGNELQEETLRSLKKSGFNKVRMCVFPKDYTLVKEEPIFYPFEVKKIETDTKGKKVFTWDFEKFNPLFFQHLEERIDDLAKLGIEADLILFHPYDKGRWGFDSMPNDINLKYLKYLTARLASFKNIWWSLANEWDFLKAKTVKDWDLLTKTVVKNDPYMHMCSIHGSTSTYYNYWKPEFTHVSIQDEAPVLNSYSAATLRNIYKKPIVFDEVGYEGNLKSRWGRHSPEQMTHLVWNGIIAGTYVTHGETYMFHNEKDTIYWADGGSFKGTSWKRISFLRDIVEEAPEPLFMADISRDLNTASAGKGYYLIYFGNEVNESWFFNLPKKNGDLEKLKPGTKFKVEIIDTWDMTITTHPITFETKAIDNYRFYDKDMKDIRLPLKPYIALRITEIH</sequence>
<dbReference type="InterPro" id="IPR032260">
    <property type="entry name" value="DUF5060"/>
</dbReference>
<dbReference type="AlphaFoldDB" id="A0A238V9A0"/>
<feature type="domain" description="Apiosidase-like catalytic" evidence="1">
    <location>
        <begin position="122"/>
        <end position="428"/>
    </location>
</feature>
<protein>
    <recommendedName>
        <fullName evidence="6">DUF5060 domain-containing protein</fullName>
    </recommendedName>
</protein>
<organism evidence="4 5">
    <name type="scientific">Lutibacter flavus</name>
    <dbReference type="NCBI Taxonomy" id="691689"/>
    <lineage>
        <taxon>Bacteria</taxon>
        <taxon>Pseudomonadati</taxon>
        <taxon>Bacteroidota</taxon>
        <taxon>Flavobacteriia</taxon>
        <taxon>Flavobacteriales</taxon>
        <taxon>Flavobacteriaceae</taxon>
        <taxon>Lutibacter</taxon>
    </lineage>
</organism>
<dbReference type="InterPro" id="IPR041239">
    <property type="entry name" value="DUF5605"/>
</dbReference>
<feature type="domain" description="DUF5605" evidence="3">
    <location>
        <begin position="447"/>
        <end position="536"/>
    </location>
</feature>
<evidence type="ECO:0000259" key="1">
    <source>
        <dbReference type="Pfam" id="PF13204"/>
    </source>
</evidence>
<evidence type="ECO:0000313" key="5">
    <source>
        <dbReference type="Proteomes" id="UP000198412"/>
    </source>
</evidence>
<dbReference type="InterPro" id="IPR025277">
    <property type="entry name" value="Apiosidase-like_cat_dom"/>
</dbReference>
<feature type="domain" description="DUF5060" evidence="2">
    <location>
        <begin position="27"/>
        <end position="93"/>
    </location>
</feature>
<proteinExistence type="predicted"/>
<reference evidence="5" key="1">
    <citation type="submission" date="2017-06" db="EMBL/GenBank/DDBJ databases">
        <authorList>
            <person name="Varghese N."/>
            <person name="Submissions S."/>
        </authorList>
    </citation>
    <scope>NUCLEOTIDE SEQUENCE [LARGE SCALE GENOMIC DNA]</scope>
    <source>
        <strain evidence="5">DSM 27993</strain>
    </source>
</reference>
<dbReference type="OrthoDB" id="59486at2"/>
<dbReference type="PANTHER" id="PTHR37836">
    <property type="entry name" value="LMO1036 PROTEIN"/>
    <property type="match status" value="1"/>
</dbReference>
<dbReference type="InterPro" id="IPR017853">
    <property type="entry name" value="GH"/>
</dbReference>
<evidence type="ECO:0000259" key="2">
    <source>
        <dbReference type="Pfam" id="PF16586"/>
    </source>
</evidence>
<evidence type="ECO:0000313" key="4">
    <source>
        <dbReference type="EMBL" id="SNR30990.1"/>
    </source>
</evidence>
<dbReference type="InterPro" id="IPR013783">
    <property type="entry name" value="Ig-like_fold"/>
</dbReference>
<accession>A0A238V9A0</accession>
<dbReference type="Gene3D" id="3.20.20.80">
    <property type="entry name" value="Glycosidases"/>
    <property type="match status" value="1"/>
</dbReference>
<evidence type="ECO:0008006" key="6">
    <source>
        <dbReference type="Google" id="ProtNLM"/>
    </source>
</evidence>
<dbReference type="PANTHER" id="PTHR37836:SF2">
    <property type="entry name" value="DUF4038 DOMAIN-CONTAINING PROTEIN"/>
    <property type="match status" value="1"/>
</dbReference>
<dbReference type="Gene3D" id="2.60.40.3950">
    <property type="match status" value="1"/>
</dbReference>
<dbReference type="Pfam" id="PF13204">
    <property type="entry name" value="Apiosidase"/>
    <property type="match status" value="1"/>
</dbReference>
<name>A0A238V9A0_9FLAO</name>
<dbReference type="Pfam" id="PF18310">
    <property type="entry name" value="DUF5605"/>
    <property type="match status" value="1"/>
</dbReference>
<dbReference type="Proteomes" id="UP000198412">
    <property type="component" value="Unassembled WGS sequence"/>
</dbReference>
<dbReference type="EMBL" id="FZNX01000001">
    <property type="protein sequence ID" value="SNR30990.1"/>
    <property type="molecule type" value="Genomic_DNA"/>
</dbReference>
<evidence type="ECO:0000259" key="3">
    <source>
        <dbReference type="Pfam" id="PF18310"/>
    </source>
</evidence>
<keyword evidence="5" id="KW-1185">Reference proteome</keyword>
<dbReference type="SUPFAM" id="SSF51445">
    <property type="entry name" value="(Trans)glycosidases"/>
    <property type="match status" value="1"/>
</dbReference>